<evidence type="ECO:0000259" key="9">
    <source>
        <dbReference type="PROSITE" id="PS50113"/>
    </source>
</evidence>
<feature type="transmembrane region" description="Helical" evidence="7">
    <location>
        <begin position="20"/>
        <end position="41"/>
    </location>
</feature>
<dbReference type="SUPFAM" id="SSF55785">
    <property type="entry name" value="PYP-like sensor domain (PAS domain)"/>
    <property type="match status" value="1"/>
</dbReference>
<dbReference type="CDD" id="cd00130">
    <property type="entry name" value="PAS"/>
    <property type="match status" value="1"/>
</dbReference>
<dbReference type="GO" id="GO:0005886">
    <property type="term" value="C:plasma membrane"/>
    <property type="evidence" value="ECO:0007669"/>
    <property type="project" value="UniProtKB-SubCell"/>
</dbReference>
<feature type="transmembrane region" description="Helical" evidence="7">
    <location>
        <begin position="206"/>
        <end position="225"/>
    </location>
</feature>
<dbReference type="SMART" id="SM00086">
    <property type="entry name" value="PAC"/>
    <property type="match status" value="1"/>
</dbReference>
<evidence type="ECO:0000259" key="11">
    <source>
        <dbReference type="PROSITE" id="PS50883"/>
    </source>
</evidence>
<feature type="transmembrane region" description="Helical" evidence="7">
    <location>
        <begin position="175"/>
        <end position="194"/>
    </location>
</feature>
<dbReference type="InterPro" id="IPR001633">
    <property type="entry name" value="EAL_dom"/>
</dbReference>
<dbReference type="NCBIfam" id="TIGR00254">
    <property type="entry name" value="GGDEF"/>
    <property type="match status" value="1"/>
</dbReference>
<dbReference type="InterPro" id="IPR035919">
    <property type="entry name" value="EAL_sf"/>
</dbReference>
<dbReference type="SMART" id="SM01079">
    <property type="entry name" value="CHASE"/>
    <property type="match status" value="1"/>
</dbReference>
<accession>A0A3P1SQZ4</accession>
<dbReference type="InterPro" id="IPR042240">
    <property type="entry name" value="CHASE_sf"/>
</dbReference>
<keyword evidence="5 7" id="KW-1133">Transmembrane helix</keyword>
<dbReference type="Pfam" id="PF00563">
    <property type="entry name" value="EAL"/>
    <property type="match status" value="1"/>
</dbReference>
<dbReference type="SUPFAM" id="SSF55073">
    <property type="entry name" value="Nucleotide cyclase"/>
    <property type="match status" value="1"/>
</dbReference>
<dbReference type="OrthoDB" id="8553030at2"/>
<feature type="domain" description="PAS" evidence="8">
    <location>
        <begin position="551"/>
        <end position="602"/>
    </location>
</feature>
<evidence type="ECO:0000259" key="10">
    <source>
        <dbReference type="PROSITE" id="PS50839"/>
    </source>
</evidence>
<organism evidence="13 14">
    <name type="scientific">Amphritea balenae</name>
    <dbReference type="NCBI Taxonomy" id="452629"/>
    <lineage>
        <taxon>Bacteria</taxon>
        <taxon>Pseudomonadati</taxon>
        <taxon>Pseudomonadota</taxon>
        <taxon>Gammaproteobacteria</taxon>
        <taxon>Oceanospirillales</taxon>
        <taxon>Oceanospirillaceae</taxon>
        <taxon>Amphritea</taxon>
    </lineage>
</organism>
<dbReference type="RefSeq" id="WP_124926643.1">
    <property type="nucleotide sequence ID" value="NZ_BMOH01000002.1"/>
</dbReference>
<keyword evidence="6 7" id="KW-0472">Membrane</keyword>
<evidence type="ECO:0000256" key="1">
    <source>
        <dbReference type="ARBA" id="ARBA00001946"/>
    </source>
</evidence>
<dbReference type="PROSITE" id="PS50883">
    <property type="entry name" value="EAL"/>
    <property type="match status" value="1"/>
</dbReference>
<dbReference type="Gene3D" id="3.30.70.270">
    <property type="match status" value="1"/>
</dbReference>
<protein>
    <submittedName>
        <fullName evidence="13">EAL domain-containing protein</fullName>
    </submittedName>
</protein>
<feature type="domain" description="GGDEF" evidence="12">
    <location>
        <begin position="708"/>
        <end position="841"/>
    </location>
</feature>
<dbReference type="PROSITE" id="PS50887">
    <property type="entry name" value="GGDEF"/>
    <property type="match status" value="1"/>
</dbReference>
<dbReference type="CDD" id="cd01948">
    <property type="entry name" value="EAL"/>
    <property type="match status" value="1"/>
</dbReference>
<dbReference type="SMART" id="SM00267">
    <property type="entry name" value="GGDEF"/>
    <property type="match status" value="1"/>
</dbReference>
<evidence type="ECO:0000259" key="8">
    <source>
        <dbReference type="PROSITE" id="PS50112"/>
    </source>
</evidence>
<dbReference type="AlphaFoldDB" id="A0A3P1SQZ4"/>
<comment type="subcellular location">
    <subcellularLocation>
        <location evidence="2">Cell membrane</location>
        <topology evidence="2">Multi-pass membrane protein</topology>
    </subcellularLocation>
</comment>
<evidence type="ECO:0000313" key="13">
    <source>
        <dbReference type="EMBL" id="RRC98582.1"/>
    </source>
</evidence>
<dbReference type="NCBIfam" id="TIGR00229">
    <property type="entry name" value="sensory_box"/>
    <property type="match status" value="1"/>
</dbReference>
<dbReference type="PROSITE" id="PS50839">
    <property type="entry name" value="CHASE"/>
    <property type="match status" value="1"/>
</dbReference>
<dbReference type="PANTHER" id="PTHR44757:SF4">
    <property type="entry name" value="DIGUANYLATE CYCLASE DGCE-RELATED"/>
    <property type="match status" value="1"/>
</dbReference>
<dbReference type="Pfam" id="PF00990">
    <property type="entry name" value="GGDEF"/>
    <property type="match status" value="1"/>
</dbReference>
<keyword evidence="14" id="KW-1185">Reference proteome</keyword>
<feature type="transmembrane region" description="Helical" evidence="7">
    <location>
        <begin position="138"/>
        <end position="163"/>
    </location>
</feature>
<dbReference type="PROSITE" id="PS50112">
    <property type="entry name" value="PAS"/>
    <property type="match status" value="1"/>
</dbReference>
<dbReference type="PANTHER" id="PTHR44757">
    <property type="entry name" value="DIGUANYLATE CYCLASE DGCP"/>
    <property type="match status" value="1"/>
</dbReference>
<dbReference type="InterPro" id="IPR043128">
    <property type="entry name" value="Rev_trsase/Diguanyl_cyclase"/>
</dbReference>
<gene>
    <name evidence="13" type="ORF">EHS89_13295</name>
</gene>
<feature type="transmembrane region" description="Helical" evidence="7">
    <location>
        <begin position="497"/>
        <end position="518"/>
    </location>
</feature>
<feature type="domain" description="CHASE" evidence="10">
    <location>
        <begin position="269"/>
        <end position="455"/>
    </location>
</feature>
<dbReference type="Pfam" id="PF03924">
    <property type="entry name" value="CHASE"/>
    <property type="match status" value="1"/>
</dbReference>
<dbReference type="InterPro" id="IPR001610">
    <property type="entry name" value="PAC"/>
</dbReference>
<dbReference type="Gene3D" id="3.30.450.350">
    <property type="entry name" value="CHASE domain"/>
    <property type="match status" value="1"/>
</dbReference>
<dbReference type="Gene3D" id="3.30.450.20">
    <property type="entry name" value="PAS domain"/>
    <property type="match status" value="1"/>
</dbReference>
<dbReference type="InterPro" id="IPR035965">
    <property type="entry name" value="PAS-like_dom_sf"/>
</dbReference>
<dbReference type="Pfam" id="PF13426">
    <property type="entry name" value="PAS_9"/>
    <property type="match status" value="1"/>
</dbReference>
<reference evidence="13 14" key="1">
    <citation type="submission" date="2018-11" db="EMBL/GenBank/DDBJ databases">
        <title>The draft genome sequence of Amphritea balenae JAMM 1525T.</title>
        <authorList>
            <person name="Fang Z."/>
            <person name="Zhang Y."/>
            <person name="Han X."/>
        </authorList>
    </citation>
    <scope>NUCLEOTIDE SEQUENCE [LARGE SCALE GENOMIC DNA]</scope>
    <source>
        <strain evidence="13 14">JAMM 1525</strain>
    </source>
</reference>
<evidence type="ECO:0000256" key="5">
    <source>
        <dbReference type="ARBA" id="ARBA00022989"/>
    </source>
</evidence>
<dbReference type="InterPro" id="IPR000160">
    <property type="entry name" value="GGDEF_dom"/>
</dbReference>
<evidence type="ECO:0000256" key="7">
    <source>
        <dbReference type="SAM" id="Phobius"/>
    </source>
</evidence>
<dbReference type="InterPro" id="IPR029787">
    <property type="entry name" value="Nucleotide_cyclase"/>
</dbReference>
<dbReference type="Pfam" id="PF05231">
    <property type="entry name" value="MASE1"/>
    <property type="match status" value="1"/>
</dbReference>
<feature type="transmembrane region" description="Helical" evidence="7">
    <location>
        <begin position="53"/>
        <end position="79"/>
    </location>
</feature>
<feature type="domain" description="PAC" evidence="9">
    <location>
        <begin position="622"/>
        <end position="676"/>
    </location>
</feature>
<keyword evidence="3" id="KW-1003">Cell membrane</keyword>
<dbReference type="InterPro" id="IPR052155">
    <property type="entry name" value="Biofilm_reg_signaling"/>
</dbReference>
<evidence type="ECO:0000256" key="3">
    <source>
        <dbReference type="ARBA" id="ARBA00022475"/>
    </source>
</evidence>
<proteinExistence type="predicted"/>
<evidence type="ECO:0000259" key="12">
    <source>
        <dbReference type="PROSITE" id="PS50887"/>
    </source>
</evidence>
<dbReference type="GO" id="GO:0003824">
    <property type="term" value="F:catalytic activity"/>
    <property type="evidence" value="ECO:0007669"/>
    <property type="project" value="UniProtKB-ARBA"/>
</dbReference>
<dbReference type="GO" id="GO:0007165">
    <property type="term" value="P:signal transduction"/>
    <property type="evidence" value="ECO:0007669"/>
    <property type="project" value="UniProtKB-ARBA"/>
</dbReference>
<name>A0A3P1SQZ4_9GAMM</name>
<dbReference type="InterPro" id="IPR000014">
    <property type="entry name" value="PAS"/>
</dbReference>
<comment type="caution">
    <text evidence="13">The sequence shown here is derived from an EMBL/GenBank/DDBJ whole genome shotgun (WGS) entry which is preliminary data.</text>
</comment>
<evidence type="ECO:0000256" key="2">
    <source>
        <dbReference type="ARBA" id="ARBA00004651"/>
    </source>
</evidence>
<dbReference type="Gene3D" id="3.20.20.450">
    <property type="entry name" value="EAL domain"/>
    <property type="match status" value="1"/>
</dbReference>
<keyword evidence="4 7" id="KW-0812">Transmembrane</keyword>
<dbReference type="Proteomes" id="UP000267535">
    <property type="component" value="Unassembled WGS sequence"/>
</dbReference>
<sequence length="1109" mass="125056">MQTSQSQSHNWNKTLLQHFYTHVLPGICYLLVAGFSLDLLAIHPSEASAVWPAAGISITAILLRGYRACIGLFITLMLFYANSWLDLTSITSTVRSMTLMVLLSSAAIFQAAGAVWLVRKFQGRMPALIDDKQITLFLIIIGPLASLVASIVAITSFLAFGVIELEDFFINWLTWWIGDSIGAMVVTPMLLALFAGQDSTLFNRRLAVGLPMAGVLTTIFILFFVTKNYEEQERKLIFSQQAEQLHTHMEDRFNAGLEVLYSLRSFFKSSEEVTGADFSSFTQHQLKRYPEIQALEWIPRIPHSIRDRYVKTVGIPSQIKQMSADGQLIKAVEKSHYYPITYIEPLKGNERAYGFDISSHPVAEKAQRHARLNNGVSITAPIRLVQEKGAQQGIVAYLYVNHRSVDLGLSEEGMVAAVYRMGDFIEAVLQQRLDLAKPIALELTDITYNPDLIYSEETGFRNTDMLLRWSVEYSLGGRTYLFNYSAKPEFFNHISQWSSWIVLLAGMMFTALLGGWLLSLTGRTMRVGQLVSERTASLQHEIEERRRAEEELRKVTKAVEFSPNMVLITKPDGEIEYTSPKFTEETGYLNDEMLGRNIEALHYNRPGEMSYTQIWSELIDNPSWRGEIINSKKSGTLYWAQVSIAPIYDLEGLLTHYVVTLQDVTENRLISEQISYHASHDQLTALVNRREFEVRLEKMLQSPRPPDCQHAFCFLDLDQFKIVNDTCGHVAGDELLRQVSSLLQDRVRANDTLARLGGDEFGILMQNCPLDKARMVAEDIRDSIAQFKFGWEQQVFNIGVSIGVVEIDEHSVSMTEILKQADSACYTAKDTGRNRVHLYQQGDEMLAQREGEMLWVSEINSALDENRFLLFGQLIKPLQNPQLKPDVEILLRMEDREGNIVPPGAFLPAAERYQLSSQIDQWVVDHAFAWLEKNFDSFSQEMGCCAINLSGGSLGDQVIKDSIINHLERSSLLPYKIKFEVTETSAIANLSEARKFINALKAYGCQFSLDDFGSGLSSFAYLKNLPVDNLKIDGLFVKGIVEDELDLAMVKSINDIGHVMGKTTIAEFVENEEICELLRGIGVDYGQGYGLGRPQPLDQLLAELVQAHN</sequence>
<dbReference type="EMBL" id="RQXV01000007">
    <property type="protein sequence ID" value="RRC98582.1"/>
    <property type="molecule type" value="Genomic_DNA"/>
</dbReference>
<dbReference type="SMART" id="SM00052">
    <property type="entry name" value="EAL"/>
    <property type="match status" value="1"/>
</dbReference>
<dbReference type="CDD" id="cd01949">
    <property type="entry name" value="GGDEF"/>
    <property type="match status" value="1"/>
</dbReference>
<feature type="domain" description="EAL" evidence="11">
    <location>
        <begin position="852"/>
        <end position="1108"/>
    </location>
</feature>
<dbReference type="InterPro" id="IPR006189">
    <property type="entry name" value="CHASE_dom"/>
</dbReference>
<comment type="cofactor">
    <cofactor evidence="1">
        <name>Mg(2+)</name>
        <dbReference type="ChEBI" id="CHEBI:18420"/>
    </cofactor>
</comment>
<evidence type="ECO:0000256" key="6">
    <source>
        <dbReference type="ARBA" id="ARBA00023136"/>
    </source>
</evidence>
<dbReference type="PROSITE" id="PS50113">
    <property type="entry name" value="PAC"/>
    <property type="match status" value="1"/>
</dbReference>
<evidence type="ECO:0000256" key="4">
    <source>
        <dbReference type="ARBA" id="ARBA00022692"/>
    </source>
</evidence>
<evidence type="ECO:0000313" key="14">
    <source>
        <dbReference type="Proteomes" id="UP000267535"/>
    </source>
</evidence>
<feature type="transmembrane region" description="Helical" evidence="7">
    <location>
        <begin position="99"/>
        <end position="118"/>
    </location>
</feature>
<dbReference type="FunFam" id="3.30.70.270:FF:000001">
    <property type="entry name" value="Diguanylate cyclase domain protein"/>
    <property type="match status" value="1"/>
</dbReference>
<dbReference type="SUPFAM" id="SSF141868">
    <property type="entry name" value="EAL domain-like"/>
    <property type="match status" value="1"/>
</dbReference>
<dbReference type="InterPro" id="IPR007895">
    <property type="entry name" value="MASE1"/>
</dbReference>
<dbReference type="InterPro" id="IPR000700">
    <property type="entry name" value="PAS-assoc_C"/>
</dbReference>